<dbReference type="EMBL" id="VMNK01000011">
    <property type="protein sequence ID" value="TVO55236.1"/>
    <property type="molecule type" value="Genomic_DNA"/>
</dbReference>
<evidence type="ECO:0000259" key="1">
    <source>
        <dbReference type="Pfam" id="PF04536"/>
    </source>
</evidence>
<evidence type="ECO:0000313" key="2">
    <source>
        <dbReference type="EMBL" id="TVO55236.1"/>
    </source>
</evidence>
<reference evidence="2 3" key="1">
    <citation type="submission" date="2019-07" db="EMBL/GenBank/DDBJ databases">
        <title>The pathways for chlorine oxyanion respiration interact through the shared metabolite chlorate.</title>
        <authorList>
            <person name="Barnum T.P."/>
            <person name="Cheng Y."/>
            <person name="Hill K.A."/>
            <person name="Lucas L.N."/>
            <person name="Carlson H.K."/>
            <person name="Coates J.D."/>
        </authorList>
    </citation>
    <scope>NUCLEOTIDE SEQUENCE [LARGE SCALE GENOMIC DNA]</scope>
    <source>
        <strain evidence="2 3">SFB-3</strain>
    </source>
</reference>
<dbReference type="InterPro" id="IPR007621">
    <property type="entry name" value="TPM_dom"/>
</dbReference>
<sequence length="165" mass="18436">MDLKRMLRHLMIPTWQVKRRFSEPLLAKVESAIRASESAHRGEIGFAIEGGLDLADLWRGVSPRQRALDAFASLGIWDTEENTGVLVYIQYADHAVEIVADRGITRHVAPEQWQAICRTLEARFREDDYATGCVAAVSAIGELIATHFPKTDGNPNELSNRPVIL</sequence>
<organism evidence="2 3">
    <name type="scientific">Denitromonas halophila</name>
    <dbReference type="NCBI Taxonomy" id="1629404"/>
    <lineage>
        <taxon>Bacteria</taxon>
        <taxon>Pseudomonadati</taxon>
        <taxon>Pseudomonadota</taxon>
        <taxon>Betaproteobacteria</taxon>
        <taxon>Rhodocyclales</taxon>
        <taxon>Zoogloeaceae</taxon>
        <taxon>Denitromonas</taxon>
    </lineage>
</organism>
<evidence type="ECO:0000313" key="3">
    <source>
        <dbReference type="Proteomes" id="UP000319502"/>
    </source>
</evidence>
<feature type="domain" description="TPM" evidence="1">
    <location>
        <begin position="26"/>
        <end position="142"/>
    </location>
</feature>
<gene>
    <name evidence="2" type="ORF">FHP91_12165</name>
</gene>
<protein>
    <recommendedName>
        <fullName evidence="1">TPM domain-containing protein</fullName>
    </recommendedName>
</protein>
<dbReference type="Gene3D" id="3.10.310.50">
    <property type="match status" value="1"/>
</dbReference>
<accession>A0A557QQV6</accession>
<dbReference type="PANTHER" id="PTHR30373">
    <property type="entry name" value="UPF0603 PROTEIN YGCG"/>
    <property type="match status" value="1"/>
</dbReference>
<name>A0A557QQV6_9RHOO</name>
<dbReference type="RefSeq" id="WP_144309863.1">
    <property type="nucleotide sequence ID" value="NZ_VMNK01000011.1"/>
</dbReference>
<dbReference type="OrthoDB" id="5683663at2"/>
<comment type="caution">
    <text evidence="2">The sequence shown here is derived from an EMBL/GenBank/DDBJ whole genome shotgun (WGS) entry which is preliminary data.</text>
</comment>
<dbReference type="AlphaFoldDB" id="A0A557QQV6"/>
<dbReference type="Proteomes" id="UP000319502">
    <property type="component" value="Unassembled WGS sequence"/>
</dbReference>
<dbReference type="Pfam" id="PF04536">
    <property type="entry name" value="TPM_phosphatase"/>
    <property type="match status" value="1"/>
</dbReference>
<proteinExistence type="predicted"/>
<dbReference type="PANTHER" id="PTHR30373:SF8">
    <property type="entry name" value="BLL7265 PROTEIN"/>
    <property type="match status" value="1"/>
</dbReference>
<keyword evidence="3" id="KW-1185">Reference proteome</keyword>